<dbReference type="Proteomes" id="UP000028702">
    <property type="component" value="Unassembled WGS sequence"/>
</dbReference>
<evidence type="ECO:0000256" key="5">
    <source>
        <dbReference type="ARBA" id="ARBA00022723"/>
    </source>
</evidence>
<evidence type="ECO:0000256" key="2">
    <source>
        <dbReference type="ARBA" id="ARBA00004679"/>
    </source>
</evidence>
<dbReference type="InterPro" id="IPR012003">
    <property type="entry name" value="ATP_PFK_prok-type"/>
</dbReference>
<dbReference type="GO" id="GO:0006002">
    <property type="term" value="P:fructose 6-phosphate metabolic process"/>
    <property type="evidence" value="ECO:0007669"/>
    <property type="project" value="InterPro"/>
</dbReference>
<dbReference type="RefSeq" id="WP_045445098.1">
    <property type="nucleotide sequence ID" value="NZ_BBIO01000006.1"/>
</dbReference>
<gene>
    <name evidence="11" type="ORF">M2A_1436</name>
</gene>
<dbReference type="GO" id="GO:0061621">
    <property type="term" value="P:canonical glycolysis"/>
    <property type="evidence" value="ECO:0007669"/>
    <property type="project" value="TreeGrafter"/>
</dbReference>
<dbReference type="GO" id="GO:0070095">
    <property type="term" value="F:fructose-6-phosphate binding"/>
    <property type="evidence" value="ECO:0007669"/>
    <property type="project" value="TreeGrafter"/>
</dbReference>
<dbReference type="Gene3D" id="3.40.50.450">
    <property type="match status" value="1"/>
</dbReference>
<dbReference type="SUPFAM" id="SSF53784">
    <property type="entry name" value="Phosphofructokinase"/>
    <property type="match status" value="1"/>
</dbReference>
<dbReference type="eggNOG" id="COG0205">
    <property type="taxonomic scope" value="Bacteria"/>
</dbReference>
<evidence type="ECO:0000256" key="7">
    <source>
        <dbReference type="ARBA" id="ARBA00022842"/>
    </source>
</evidence>
<evidence type="ECO:0000259" key="10">
    <source>
        <dbReference type="Pfam" id="PF00365"/>
    </source>
</evidence>
<dbReference type="PRINTS" id="PR00476">
    <property type="entry name" value="PHFRCTKINASE"/>
</dbReference>
<dbReference type="GO" id="GO:0030388">
    <property type="term" value="P:fructose 1,6-bisphosphate metabolic process"/>
    <property type="evidence" value="ECO:0007669"/>
    <property type="project" value="TreeGrafter"/>
</dbReference>
<keyword evidence="12" id="KW-1185">Reference proteome</keyword>
<dbReference type="Gene3D" id="3.40.50.460">
    <property type="entry name" value="Phosphofructokinase domain"/>
    <property type="match status" value="1"/>
</dbReference>
<evidence type="ECO:0000256" key="1">
    <source>
        <dbReference type="ARBA" id="ARBA00001946"/>
    </source>
</evidence>
<keyword evidence="8" id="KW-0324">Glycolysis</keyword>
<comment type="similarity">
    <text evidence="9">Belongs to the phosphofructokinase type A (PFKA) family.</text>
</comment>
<dbReference type="EMBL" id="BBIO01000006">
    <property type="protein sequence ID" value="GAK44937.1"/>
    <property type="molecule type" value="Genomic_DNA"/>
</dbReference>
<dbReference type="GO" id="GO:0003872">
    <property type="term" value="F:6-phosphofructokinase activity"/>
    <property type="evidence" value="ECO:0007669"/>
    <property type="project" value="InterPro"/>
</dbReference>
<dbReference type="GO" id="GO:0005945">
    <property type="term" value="C:6-phosphofructokinase complex"/>
    <property type="evidence" value="ECO:0007669"/>
    <property type="project" value="TreeGrafter"/>
</dbReference>
<comment type="cofactor">
    <cofactor evidence="1">
        <name>Mg(2+)</name>
        <dbReference type="ChEBI" id="CHEBI:18420"/>
    </cofactor>
</comment>
<dbReference type="STRING" id="1333998.M2A_1436"/>
<evidence type="ECO:0000313" key="12">
    <source>
        <dbReference type="Proteomes" id="UP000028702"/>
    </source>
</evidence>
<dbReference type="InterPro" id="IPR022953">
    <property type="entry name" value="ATP_PFK"/>
</dbReference>
<evidence type="ECO:0000256" key="9">
    <source>
        <dbReference type="ARBA" id="ARBA00038478"/>
    </source>
</evidence>
<accession>A0A081BA69</accession>
<sequence length="384" mass="41631">MRIGILTGGGDVPGLNPCIKAVTRRAAELGWEVVGFRRGWAGPLNVDPDDPESLEKWTLPLTPNAVRTIDRTGGTILHTSRTKPSKVKPADLPERLQGKLQPGKDGTVDCTAPILAALEKMKIDVLIPIGGDDTLSYGARLHQEGMKVMSIPKTMDNDVYGTDYCIGFSTAVSRSVEHIHALRTSTGSHERIAVIELFGRNSGETALIAGYLADVDRVLIAEEPFDVQHLSELAAKDRADNPANYSMVVVSEGAQMQGGEIMERGEADAYGHRKLGGIGQVLGEEIKQRTGINIISQSLGYMMRAGAPDALDVMVAKSYGTMAVQLIEEGKSGLMMALRDGNYTAMPGDICIKGERRVDVAAFYDKENYRPRITRVSGLPMFLY</sequence>
<evidence type="ECO:0000256" key="6">
    <source>
        <dbReference type="ARBA" id="ARBA00022777"/>
    </source>
</evidence>
<dbReference type="GO" id="GO:0048029">
    <property type="term" value="F:monosaccharide binding"/>
    <property type="evidence" value="ECO:0007669"/>
    <property type="project" value="TreeGrafter"/>
</dbReference>
<keyword evidence="4" id="KW-0808">Transferase</keyword>
<keyword evidence="3" id="KW-0963">Cytoplasm</keyword>
<dbReference type="AlphaFoldDB" id="A0A081BA69"/>
<evidence type="ECO:0000256" key="4">
    <source>
        <dbReference type="ARBA" id="ARBA00022679"/>
    </source>
</evidence>
<dbReference type="UniPathway" id="UPA00109">
    <property type="reaction ID" value="UER00182"/>
</dbReference>
<dbReference type="InterPro" id="IPR000023">
    <property type="entry name" value="Phosphofructokinase_dom"/>
</dbReference>
<name>A0A081BA69_9HYPH</name>
<dbReference type="GO" id="GO:0046872">
    <property type="term" value="F:metal ion binding"/>
    <property type="evidence" value="ECO:0007669"/>
    <property type="project" value="UniProtKB-KW"/>
</dbReference>
<organism evidence="11 12">
    <name type="scientific">Tepidicaulis marinus</name>
    <dbReference type="NCBI Taxonomy" id="1333998"/>
    <lineage>
        <taxon>Bacteria</taxon>
        <taxon>Pseudomonadati</taxon>
        <taxon>Pseudomonadota</taxon>
        <taxon>Alphaproteobacteria</taxon>
        <taxon>Hyphomicrobiales</taxon>
        <taxon>Parvibaculaceae</taxon>
        <taxon>Tepidicaulis</taxon>
    </lineage>
</organism>
<dbReference type="NCBIfam" id="NF002872">
    <property type="entry name" value="PRK03202.1"/>
    <property type="match status" value="1"/>
</dbReference>
<dbReference type="GO" id="GO:0042802">
    <property type="term" value="F:identical protein binding"/>
    <property type="evidence" value="ECO:0007669"/>
    <property type="project" value="TreeGrafter"/>
</dbReference>
<reference evidence="11 12" key="1">
    <citation type="submission" date="2014-07" db="EMBL/GenBank/DDBJ databases">
        <title>Tepidicaulis marinum gen. nov., sp. nov., a novel marine bacterium denitrifying nitrate to nitrous oxide strictly under microaerobic conditions.</title>
        <authorList>
            <person name="Takeuchi M."/>
            <person name="Yamagishi T."/>
            <person name="Kamagata Y."/>
            <person name="Oshima K."/>
            <person name="Hattori M."/>
            <person name="Katayama T."/>
            <person name="Hanada S."/>
            <person name="Tamaki H."/>
            <person name="Marumo K."/>
            <person name="Maeda H."/>
            <person name="Nedachi M."/>
            <person name="Iwasaki W."/>
            <person name="Suwa Y."/>
            <person name="Sakata S."/>
        </authorList>
    </citation>
    <scope>NUCLEOTIDE SEQUENCE [LARGE SCALE GENOMIC DNA]</scope>
    <source>
        <strain evidence="11 12">MA2</strain>
    </source>
</reference>
<comment type="pathway">
    <text evidence="2">Carbohydrate degradation; glycolysis; D-glyceraldehyde 3-phosphate and glycerone phosphate from D-glucose: step 3/4.</text>
</comment>
<feature type="domain" description="Phosphofructokinase" evidence="10">
    <location>
        <begin position="2"/>
        <end position="327"/>
    </location>
</feature>
<keyword evidence="6 11" id="KW-0418">Kinase</keyword>
<evidence type="ECO:0000256" key="8">
    <source>
        <dbReference type="ARBA" id="ARBA00023152"/>
    </source>
</evidence>
<dbReference type="PIRSF" id="PIRSF000532">
    <property type="entry name" value="ATP_PFK_prok"/>
    <property type="match status" value="1"/>
</dbReference>
<comment type="caution">
    <text evidence="11">The sequence shown here is derived from an EMBL/GenBank/DDBJ whole genome shotgun (WGS) entry which is preliminary data.</text>
</comment>
<dbReference type="GO" id="GO:0016208">
    <property type="term" value="F:AMP binding"/>
    <property type="evidence" value="ECO:0007669"/>
    <property type="project" value="TreeGrafter"/>
</dbReference>
<protein>
    <submittedName>
        <fullName evidence="11">6-phosphofructokinase</fullName>
    </submittedName>
</protein>
<keyword evidence="7" id="KW-0460">Magnesium</keyword>
<dbReference type="PANTHER" id="PTHR13697:SF52">
    <property type="entry name" value="ATP-DEPENDENT 6-PHOSPHOFRUCTOKINASE 3"/>
    <property type="match status" value="1"/>
</dbReference>
<dbReference type="GO" id="GO:0005524">
    <property type="term" value="F:ATP binding"/>
    <property type="evidence" value="ECO:0007669"/>
    <property type="project" value="InterPro"/>
</dbReference>
<dbReference type="PANTHER" id="PTHR13697">
    <property type="entry name" value="PHOSPHOFRUCTOKINASE"/>
    <property type="match status" value="1"/>
</dbReference>
<evidence type="ECO:0000256" key="3">
    <source>
        <dbReference type="ARBA" id="ARBA00022490"/>
    </source>
</evidence>
<dbReference type="Pfam" id="PF00365">
    <property type="entry name" value="PFK"/>
    <property type="match status" value="1"/>
</dbReference>
<keyword evidence="5" id="KW-0479">Metal-binding</keyword>
<proteinExistence type="inferred from homology"/>
<evidence type="ECO:0000313" key="11">
    <source>
        <dbReference type="EMBL" id="GAK44937.1"/>
    </source>
</evidence>
<dbReference type="InterPro" id="IPR035966">
    <property type="entry name" value="PKF_sf"/>
</dbReference>